<dbReference type="AlphaFoldDB" id="A0A2D2AVX7"/>
<dbReference type="InterPro" id="IPR009003">
    <property type="entry name" value="Peptidase_S1_PA"/>
</dbReference>
<keyword evidence="13" id="KW-1185">Reference proteome</keyword>
<dbReference type="SUPFAM" id="SSF50156">
    <property type="entry name" value="PDZ domain-like"/>
    <property type="match status" value="2"/>
</dbReference>
<dbReference type="Gene3D" id="2.30.42.10">
    <property type="match status" value="2"/>
</dbReference>
<protein>
    <submittedName>
        <fullName evidence="12">Serine protease</fullName>
    </submittedName>
</protein>
<evidence type="ECO:0000256" key="10">
    <source>
        <dbReference type="SAM" id="SignalP"/>
    </source>
</evidence>
<feature type="binding site" evidence="8">
    <location>
        <position position="170"/>
    </location>
    <ligand>
        <name>substrate</name>
    </ligand>
</feature>
<keyword evidence="5" id="KW-0378">Hydrolase</keyword>
<dbReference type="PROSITE" id="PS50106">
    <property type="entry name" value="PDZ"/>
    <property type="match status" value="1"/>
</dbReference>
<feature type="binding site" evidence="8">
    <location>
        <begin position="243"/>
        <end position="245"/>
    </location>
    <ligand>
        <name>substrate</name>
    </ligand>
</feature>
<evidence type="ECO:0000256" key="3">
    <source>
        <dbReference type="ARBA" id="ARBA00022729"/>
    </source>
</evidence>
<gene>
    <name evidence="12" type="ORF">CSW64_06860</name>
</gene>
<dbReference type="EMBL" id="CP024201">
    <property type="protein sequence ID" value="ATQ42153.1"/>
    <property type="molecule type" value="Genomic_DNA"/>
</dbReference>
<accession>A0A2D2AVX7</accession>
<evidence type="ECO:0000313" key="12">
    <source>
        <dbReference type="EMBL" id="ATQ42153.1"/>
    </source>
</evidence>
<reference evidence="12 13" key="1">
    <citation type="submission" date="2017-10" db="EMBL/GenBank/DDBJ databases">
        <title>Genome sequence of Caulobacter mirabilis FWC38.</title>
        <authorList>
            <person name="Fiebig A."/>
            <person name="Crosson S."/>
        </authorList>
    </citation>
    <scope>NUCLEOTIDE SEQUENCE [LARGE SCALE GENOMIC DNA]</scope>
    <source>
        <strain evidence="12 13">FWC 38</strain>
    </source>
</reference>
<keyword evidence="2 12" id="KW-0645">Protease</keyword>
<dbReference type="SMART" id="SM00228">
    <property type="entry name" value="PDZ"/>
    <property type="match status" value="2"/>
</dbReference>
<dbReference type="Pfam" id="PF13365">
    <property type="entry name" value="Trypsin_2"/>
    <property type="match status" value="1"/>
</dbReference>
<dbReference type="Pfam" id="PF13180">
    <property type="entry name" value="PDZ_2"/>
    <property type="match status" value="1"/>
</dbReference>
<sequence>MVAKKTGFFVGAVAGAGVAAAALAGVGMRMAPAHAAPQPGVVRTAAAGPMIFAPPPGAPMSFADIFEKVSPAVVSIDVSSRVDARSLQFRGFPFGLGPQGPQNKQGEEGGDDGQPTRPRQQSSGSGFFISADGYIVTNNHVVEGADEITVTLKDGRELKATVVGRDENTDLAVIKVQGSDFTFVNFEKGAKPRVGDWVITVGNPFGLGGTATAGIVSAYGRNLNDDSSSFVDYVQIDAPINRGNSGGPTFDVYGRVIGVNSAIFSPTGGSVGIGFAIPADVADSITKQLISGGKVVRGYIGAQIQNFTPEMAQAMGLEGVKAAVVAQITPGGPAEKAGLQRDDIVLSVNGVAIDSSTALTRQVAMGRAGEVLRLEVIRDGKKRFIDIRSGVRPSNKELASATGGGEEDENTGGSKKAEKPSTARVNVLGMGVAPLDGAARTRYSIGPDVKGVVVETVRSDSDAAEKGVNQGFVITSVNMKSITSPGELSTAVDAAKKAGRPTVLLGLADRRGQTALVPVKID</sequence>
<dbReference type="PANTHER" id="PTHR22939:SF129">
    <property type="entry name" value="SERINE PROTEASE HTRA2, MITOCHONDRIAL"/>
    <property type="match status" value="1"/>
</dbReference>
<feature type="domain" description="PDZ" evidence="11">
    <location>
        <begin position="289"/>
        <end position="380"/>
    </location>
</feature>
<feature type="signal peptide" evidence="10">
    <location>
        <begin position="1"/>
        <end position="35"/>
    </location>
</feature>
<feature type="chain" id="PRO_5038610810" evidence="10">
    <location>
        <begin position="36"/>
        <end position="522"/>
    </location>
</feature>
<dbReference type="CDD" id="cd10839">
    <property type="entry name" value="cpPDZ1_DegP-like"/>
    <property type="match status" value="1"/>
</dbReference>
<name>A0A2D2AVX7_9CAUL</name>
<dbReference type="InterPro" id="IPR036034">
    <property type="entry name" value="PDZ_sf"/>
</dbReference>
<dbReference type="PRINTS" id="PR00834">
    <property type="entry name" value="PROTEASES2C"/>
</dbReference>
<feature type="region of interest" description="Disordered" evidence="9">
    <location>
        <begin position="395"/>
        <end position="422"/>
    </location>
</feature>
<evidence type="ECO:0000256" key="1">
    <source>
        <dbReference type="ARBA" id="ARBA00010541"/>
    </source>
</evidence>
<feature type="active site" description="Charge relay system" evidence="7">
    <location>
        <position position="245"/>
    </location>
</feature>
<keyword evidence="6" id="KW-0720">Serine protease</keyword>
<evidence type="ECO:0000259" key="11">
    <source>
        <dbReference type="PROSITE" id="PS50106"/>
    </source>
</evidence>
<dbReference type="GO" id="GO:0006508">
    <property type="term" value="P:proteolysis"/>
    <property type="evidence" value="ECO:0007669"/>
    <property type="project" value="UniProtKB-KW"/>
</dbReference>
<dbReference type="Gene3D" id="2.40.10.120">
    <property type="match status" value="1"/>
</dbReference>
<feature type="compositionally biased region" description="Low complexity" evidence="9">
    <location>
        <begin position="92"/>
        <end position="102"/>
    </location>
</feature>
<dbReference type="InterPro" id="IPR001478">
    <property type="entry name" value="PDZ"/>
</dbReference>
<evidence type="ECO:0000256" key="7">
    <source>
        <dbReference type="PIRSR" id="PIRSR611782-1"/>
    </source>
</evidence>
<proteinExistence type="inferred from homology"/>
<evidence type="ECO:0000256" key="9">
    <source>
        <dbReference type="SAM" id="MobiDB-lite"/>
    </source>
</evidence>
<evidence type="ECO:0000256" key="4">
    <source>
        <dbReference type="ARBA" id="ARBA00022737"/>
    </source>
</evidence>
<feature type="binding site" evidence="8">
    <location>
        <position position="140"/>
    </location>
    <ligand>
        <name>substrate</name>
    </ligand>
</feature>
<feature type="active site" description="Charge relay system" evidence="7">
    <location>
        <position position="170"/>
    </location>
</feature>
<keyword evidence="4" id="KW-0677">Repeat</keyword>
<feature type="region of interest" description="Disordered" evidence="9">
    <location>
        <begin position="92"/>
        <end position="124"/>
    </location>
</feature>
<dbReference type="SUPFAM" id="SSF50494">
    <property type="entry name" value="Trypsin-like serine proteases"/>
    <property type="match status" value="1"/>
</dbReference>
<dbReference type="Proteomes" id="UP000228945">
    <property type="component" value="Chromosome"/>
</dbReference>
<keyword evidence="3 10" id="KW-0732">Signal</keyword>
<evidence type="ECO:0000256" key="2">
    <source>
        <dbReference type="ARBA" id="ARBA00022670"/>
    </source>
</evidence>
<dbReference type="KEGG" id="cmb:CSW64_06860"/>
<dbReference type="NCBIfam" id="TIGR02037">
    <property type="entry name" value="degP_htrA_DO"/>
    <property type="match status" value="1"/>
</dbReference>
<feature type="active site" description="Charge relay system" evidence="7">
    <location>
        <position position="140"/>
    </location>
</feature>
<evidence type="ECO:0000256" key="8">
    <source>
        <dbReference type="PIRSR" id="PIRSR611782-2"/>
    </source>
</evidence>
<organism evidence="12 13">
    <name type="scientific">Caulobacter mirabilis</name>
    <dbReference type="NCBI Taxonomy" id="69666"/>
    <lineage>
        <taxon>Bacteria</taxon>
        <taxon>Pseudomonadati</taxon>
        <taxon>Pseudomonadota</taxon>
        <taxon>Alphaproteobacteria</taxon>
        <taxon>Caulobacterales</taxon>
        <taxon>Caulobacteraceae</taxon>
        <taxon>Caulobacter</taxon>
    </lineage>
</organism>
<dbReference type="RefSeq" id="WP_099621410.1">
    <property type="nucleotide sequence ID" value="NZ_CP024201.1"/>
</dbReference>
<evidence type="ECO:0000256" key="6">
    <source>
        <dbReference type="ARBA" id="ARBA00022825"/>
    </source>
</evidence>
<dbReference type="GO" id="GO:0004252">
    <property type="term" value="F:serine-type endopeptidase activity"/>
    <property type="evidence" value="ECO:0007669"/>
    <property type="project" value="InterPro"/>
</dbReference>
<dbReference type="OrthoDB" id="9758917at2"/>
<dbReference type="PANTHER" id="PTHR22939">
    <property type="entry name" value="SERINE PROTEASE FAMILY S1C HTRA-RELATED"/>
    <property type="match status" value="1"/>
</dbReference>
<dbReference type="InterPro" id="IPR001940">
    <property type="entry name" value="Peptidase_S1C"/>
</dbReference>
<evidence type="ECO:0000256" key="5">
    <source>
        <dbReference type="ARBA" id="ARBA00022801"/>
    </source>
</evidence>
<comment type="similarity">
    <text evidence="1">Belongs to the peptidase S1C family.</text>
</comment>
<evidence type="ECO:0000313" key="13">
    <source>
        <dbReference type="Proteomes" id="UP000228945"/>
    </source>
</evidence>
<dbReference type="InterPro" id="IPR011782">
    <property type="entry name" value="Pept_S1C_Do"/>
</dbReference>